<dbReference type="Gene3D" id="3.40.50.1820">
    <property type="entry name" value="alpha/beta hydrolase"/>
    <property type="match status" value="1"/>
</dbReference>
<dbReference type="AlphaFoldDB" id="F1YE01"/>
<gene>
    <name evidence="6" type="ORF">SCNU_01915</name>
</gene>
<keyword evidence="2 5" id="KW-0812">Transmembrane</keyword>
<feature type="transmembrane region" description="Helical" evidence="5">
    <location>
        <begin position="269"/>
        <end position="291"/>
    </location>
</feature>
<dbReference type="Pfam" id="PF05277">
    <property type="entry name" value="DUF726"/>
    <property type="match status" value="1"/>
</dbReference>
<protein>
    <recommendedName>
        <fullName evidence="8">DUF726 domain-containing protein</fullName>
    </recommendedName>
</protein>
<evidence type="ECO:0008006" key="8">
    <source>
        <dbReference type="Google" id="ProtNLM"/>
    </source>
</evidence>
<dbReference type="eggNOG" id="ENOG5033AUK">
    <property type="taxonomic scope" value="Bacteria"/>
</dbReference>
<feature type="transmembrane region" description="Helical" evidence="5">
    <location>
        <begin position="242"/>
        <end position="262"/>
    </location>
</feature>
<dbReference type="OrthoDB" id="4428026at2"/>
<evidence type="ECO:0000256" key="2">
    <source>
        <dbReference type="ARBA" id="ARBA00022692"/>
    </source>
</evidence>
<dbReference type="InterPro" id="IPR007941">
    <property type="entry name" value="DUF726"/>
</dbReference>
<keyword evidence="4 5" id="KW-0472">Membrane</keyword>
<dbReference type="RefSeq" id="WP_009677656.1">
    <property type="nucleotide sequence ID" value="NZ_AEUD01000001.1"/>
</dbReference>
<dbReference type="GO" id="GO:0016020">
    <property type="term" value="C:membrane"/>
    <property type="evidence" value="ECO:0007669"/>
    <property type="project" value="UniProtKB-SubCell"/>
</dbReference>
<keyword evidence="3 5" id="KW-1133">Transmembrane helix</keyword>
<name>F1YE01_9ACTN</name>
<organism evidence="6 7">
    <name type="scientific">Gordonia neofelifaecis NRRL B-59395</name>
    <dbReference type="NCBI Taxonomy" id="644548"/>
    <lineage>
        <taxon>Bacteria</taxon>
        <taxon>Bacillati</taxon>
        <taxon>Actinomycetota</taxon>
        <taxon>Actinomycetes</taxon>
        <taxon>Mycobacteriales</taxon>
        <taxon>Gordoniaceae</taxon>
        <taxon>Gordonia</taxon>
    </lineage>
</organism>
<dbReference type="PANTHER" id="PTHR17920:SF3">
    <property type="entry name" value="TRANSMEMBRANE AND COILED-COIL DOMAIN-CONTAINING PROTEIN 4"/>
    <property type="match status" value="1"/>
</dbReference>
<keyword evidence="7" id="KW-1185">Reference proteome</keyword>
<evidence type="ECO:0000256" key="5">
    <source>
        <dbReference type="SAM" id="Phobius"/>
    </source>
</evidence>
<evidence type="ECO:0000256" key="4">
    <source>
        <dbReference type="ARBA" id="ARBA00023136"/>
    </source>
</evidence>
<evidence type="ECO:0000256" key="1">
    <source>
        <dbReference type="ARBA" id="ARBA00004141"/>
    </source>
</evidence>
<sequence length="542" mass="56985">MPTTLTFTPASHSGMSCEVRSPLGFRLTVSGDLSDVEPVVDGDNLMTENRALVHNTWAYARHEKLYRRSKAADKKQSHLKQAAAHEKVVKELAPLVEAPGDKLKSDYCSGCYTLANHRSVKSSATRVPTYLCQECGTPTLTCAAPNCTYMAIRRPGAVRVPRFCAEHRHDIPSFERATEKVDDIADYAQLHEFDERNLSRLSKVAMAIGAGAGVVATGGMLAAPAIGGAIGSLAGYTGAAATSYGLALLGGGSVASGGALAFGMVGGTYVVTAAGAALGGAMGSIITNSYIGEDPSFSIKKFRDGTGTPVIVARGFLTESDTEWSAAMQMVERRYPDSPIYRVHWGSKELKALSKLALKGIGAQQAAAGVAGAAARAGKVAAKKVPVAGALFIGTEVVKNPWHTALVRADRTGVALAGVIARTTAERYILVGHSLGARAMITATETLGTSAGAPRIQALHVLGAAEGAKGDWRPLNDAVDECVHNYMSKNDKVLKFAYQSAQAGSRPLGLYGFGSSFPKIKDHDVTANVSGHSEYFSNVRLR</sequence>
<feature type="transmembrane region" description="Helical" evidence="5">
    <location>
        <begin position="204"/>
        <end position="230"/>
    </location>
</feature>
<evidence type="ECO:0000256" key="3">
    <source>
        <dbReference type="ARBA" id="ARBA00022989"/>
    </source>
</evidence>
<dbReference type="InterPro" id="IPR029058">
    <property type="entry name" value="AB_hydrolase_fold"/>
</dbReference>
<evidence type="ECO:0000313" key="7">
    <source>
        <dbReference type="Proteomes" id="UP000035065"/>
    </source>
</evidence>
<dbReference type="EMBL" id="AEUD01000001">
    <property type="protein sequence ID" value="EGD57091.1"/>
    <property type="molecule type" value="Genomic_DNA"/>
</dbReference>
<proteinExistence type="predicted"/>
<accession>F1YE01</accession>
<dbReference type="SUPFAM" id="SSF53474">
    <property type="entry name" value="alpha/beta-Hydrolases"/>
    <property type="match status" value="1"/>
</dbReference>
<dbReference type="STRING" id="644548.SCNU_01915"/>
<comment type="subcellular location">
    <subcellularLocation>
        <location evidence="1">Membrane</location>
        <topology evidence="1">Multi-pass membrane protein</topology>
    </subcellularLocation>
</comment>
<dbReference type="Proteomes" id="UP000035065">
    <property type="component" value="Unassembled WGS sequence"/>
</dbReference>
<dbReference type="PANTHER" id="PTHR17920">
    <property type="entry name" value="TRANSMEMBRANE AND COILED-COIL DOMAIN-CONTAINING PROTEIN 4 TMCO4"/>
    <property type="match status" value="1"/>
</dbReference>
<reference evidence="6 7" key="1">
    <citation type="journal article" date="2011" name="J. Bacteriol.">
        <title>Draft Genome Sequence of Gordonia neofelifaecis NRRL B-59395, a Cholesterol-Degrading Actinomycete.</title>
        <authorList>
            <person name="Ge F."/>
            <person name="Li W."/>
            <person name="Chen G."/>
            <person name="Liu Y."/>
            <person name="Zhang G."/>
            <person name="Yong B."/>
            <person name="Wang Q."/>
            <person name="Wang N."/>
            <person name="Huang Z."/>
            <person name="Li W."/>
            <person name="Wang J."/>
            <person name="Wu C."/>
            <person name="Xie Q."/>
            <person name="Liu G."/>
        </authorList>
    </citation>
    <scope>NUCLEOTIDE SEQUENCE [LARGE SCALE GENOMIC DNA]</scope>
    <source>
        <strain evidence="6 7">NRRL B-59395</strain>
    </source>
</reference>
<comment type="caution">
    <text evidence="6">The sequence shown here is derived from an EMBL/GenBank/DDBJ whole genome shotgun (WGS) entry which is preliminary data.</text>
</comment>
<evidence type="ECO:0000313" key="6">
    <source>
        <dbReference type="EMBL" id="EGD57091.1"/>
    </source>
</evidence>